<gene>
    <name evidence="1" type="ORF">MSG28_010071</name>
</gene>
<dbReference type="Proteomes" id="UP001064048">
    <property type="component" value="Chromosome 17"/>
</dbReference>
<dbReference type="EMBL" id="CM046117">
    <property type="protein sequence ID" value="KAI8436540.1"/>
    <property type="molecule type" value="Genomic_DNA"/>
</dbReference>
<name>A0ACC0KJQ5_CHOFU</name>
<reference evidence="1 2" key="1">
    <citation type="journal article" date="2022" name="Genome Biol. Evol.">
        <title>The Spruce Budworm Genome: Reconstructing the Evolutionary History of Antifreeze Proteins.</title>
        <authorList>
            <person name="Beliveau C."/>
            <person name="Gagne P."/>
            <person name="Picq S."/>
            <person name="Vernygora O."/>
            <person name="Keeling C.I."/>
            <person name="Pinkney K."/>
            <person name="Doucet D."/>
            <person name="Wen F."/>
            <person name="Johnston J.S."/>
            <person name="Maaroufi H."/>
            <person name="Boyle B."/>
            <person name="Laroche J."/>
            <person name="Dewar K."/>
            <person name="Juretic N."/>
            <person name="Blackburn G."/>
            <person name="Nisole A."/>
            <person name="Brunet B."/>
            <person name="Brandao M."/>
            <person name="Lumley L."/>
            <person name="Duan J."/>
            <person name="Quan G."/>
            <person name="Lucarotti C.J."/>
            <person name="Roe A.D."/>
            <person name="Sperling F.A.H."/>
            <person name="Levesque R.C."/>
            <person name="Cusson M."/>
        </authorList>
    </citation>
    <scope>NUCLEOTIDE SEQUENCE [LARGE SCALE GENOMIC DNA]</scope>
    <source>
        <strain evidence="1">Glfc:IPQL:Cfum</strain>
    </source>
</reference>
<keyword evidence="2" id="KW-1185">Reference proteome</keyword>
<sequence length="194" mass="20995">MMAGLEGLSDRDKAVLRSIFDPTATIADVDVNGDTFAEEEDEATSDAEKESVQLCAQGVRLANEGKLEEALESLGRGVEAAPARAPAYNDRAQLLRLMKRDDEAMADLDRALDLTQGRKTKARALALCQRGLLLRKRGSEDARATFLEAAKLGCGFAKKQVVELNPYAALCNQMLSEVMKGGEIKLDDIPEPGL</sequence>
<organism evidence="1 2">
    <name type="scientific">Choristoneura fumiferana</name>
    <name type="common">Spruce budworm moth</name>
    <name type="synonym">Archips fumiferana</name>
    <dbReference type="NCBI Taxonomy" id="7141"/>
    <lineage>
        <taxon>Eukaryota</taxon>
        <taxon>Metazoa</taxon>
        <taxon>Ecdysozoa</taxon>
        <taxon>Arthropoda</taxon>
        <taxon>Hexapoda</taxon>
        <taxon>Insecta</taxon>
        <taxon>Pterygota</taxon>
        <taxon>Neoptera</taxon>
        <taxon>Endopterygota</taxon>
        <taxon>Lepidoptera</taxon>
        <taxon>Glossata</taxon>
        <taxon>Ditrysia</taxon>
        <taxon>Tortricoidea</taxon>
        <taxon>Tortricidae</taxon>
        <taxon>Tortricinae</taxon>
        <taxon>Choristoneura</taxon>
    </lineage>
</organism>
<accession>A0ACC0KJQ5</accession>
<evidence type="ECO:0000313" key="2">
    <source>
        <dbReference type="Proteomes" id="UP001064048"/>
    </source>
</evidence>
<protein>
    <submittedName>
        <fullName evidence="1">Uncharacterized protein</fullName>
    </submittedName>
</protein>
<proteinExistence type="predicted"/>
<evidence type="ECO:0000313" key="1">
    <source>
        <dbReference type="EMBL" id="KAI8436540.1"/>
    </source>
</evidence>
<comment type="caution">
    <text evidence="1">The sequence shown here is derived from an EMBL/GenBank/DDBJ whole genome shotgun (WGS) entry which is preliminary data.</text>
</comment>